<feature type="domain" description="HTH araC/xylS-type" evidence="4">
    <location>
        <begin position="212"/>
        <end position="313"/>
    </location>
</feature>
<dbReference type="EMBL" id="JAPJZH010000001">
    <property type="protein sequence ID" value="MDA4844154.1"/>
    <property type="molecule type" value="Genomic_DNA"/>
</dbReference>
<reference evidence="5" key="1">
    <citation type="submission" date="2022-11" db="EMBL/GenBank/DDBJ databases">
        <title>Hoeflea poritis sp. nov., isolated from scleractinian coral Porites lutea.</title>
        <authorList>
            <person name="Zhang G."/>
            <person name="Wei Q."/>
            <person name="Cai L."/>
        </authorList>
    </citation>
    <scope>NUCLEOTIDE SEQUENCE</scope>
    <source>
        <strain evidence="5">E7-10</strain>
    </source>
</reference>
<dbReference type="PANTHER" id="PTHR46796">
    <property type="entry name" value="HTH-TYPE TRANSCRIPTIONAL ACTIVATOR RHAS-RELATED"/>
    <property type="match status" value="1"/>
</dbReference>
<dbReference type="SUPFAM" id="SSF46689">
    <property type="entry name" value="Homeodomain-like"/>
    <property type="match status" value="2"/>
</dbReference>
<gene>
    <name evidence="5" type="ORF">OOZ53_02285</name>
</gene>
<evidence type="ECO:0000313" key="5">
    <source>
        <dbReference type="EMBL" id="MDA4844154.1"/>
    </source>
</evidence>
<evidence type="ECO:0000256" key="2">
    <source>
        <dbReference type="ARBA" id="ARBA00023125"/>
    </source>
</evidence>
<dbReference type="Proteomes" id="UP001148313">
    <property type="component" value="Unassembled WGS sequence"/>
</dbReference>
<evidence type="ECO:0000313" key="6">
    <source>
        <dbReference type="Proteomes" id="UP001148313"/>
    </source>
</evidence>
<dbReference type="PROSITE" id="PS01124">
    <property type="entry name" value="HTH_ARAC_FAMILY_2"/>
    <property type="match status" value="1"/>
</dbReference>
<keyword evidence="1" id="KW-0805">Transcription regulation</keyword>
<evidence type="ECO:0000259" key="4">
    <source>
        <dbReference type="PROSITE" id="PS01124"/>
    </source>
</evidence>
<dbReference type="InterPro" id="IPR009057">
    <property type="entry name" value="Homeodomain-like_sf"/>
</dbReference>
<protein>
    <submittedName>
        <fullName evidence="5">Helix-turn-helix domain-containing protein</fullName>
    </submittedName>
</protein>
<dbReference type="Pfam" id="PF12833">
    <property type="entry name" value="HTH_18"/>
    <property type="match status" value="1"/>
</dbReference>
<keyword evidence="6" id="KW-1185">Reference proteome</keyword>
<dbReference type="InterPro" id="IPR018062">
    <property type="entry name" value="HTH_AraC-typ_CS"/>
</dbReference>
<keyword evidence="2" id="KW-0238">DNA-binding</keyword>
<dbReference type="PANTHER" id="PTHR46796:SF12">
    <property type="entry name" value="HTH-TYPE DNA-BINDING TRANSCRIPTIONAL ACTIVATOR EUTR"/>
    <property type="match status" value="1"/>
</dbReference>
<evidence type="ECO:0000256" key="1">
    <source>
        <dbReference type="ARBA" id="ARBA00023015"/>
    </source>
</evidence>
<sequence length="315" mass="34859">MVSDQRFDDFDAQSEQLSGHDQEYCQLSFGAFRGRFVSAFLDNGISLHLETANQALEQRIGCPKDAVSIGLVINGDRPFMVNGQELDQSGLFLTPPGAELSMFSPAGATILAICLEHKHVAQWSEGENLPSPIETTEGLCVQTAPSLADSLRTSAMRILRSGLTADRDGAEDLGGIPVGRHFISAVLSQLSLHQALAAWSRPEAADGSALFEQARTLLLEQPDGEIDYASLRARLGCSERTIQKAFSRHTDMSPTRYLRTVRLNRVRRMLLSRTHIDSSIGDLAARSGFWNWSRFSGFYKQQFDELPSETRLRLQ</sequence>
<proteinExistence type="predicted"/>
<dbReference type="RefSeq" id="WP_271087677.1">
    <property type="nucleotide sequence ID" value="NZ_JAPJZH010000001.1"/>
</dbReference>
<keyword evidence="3" id="KW-0804">Transcription</keyword>
<dbReference type="PROSITE" id="PS00041">
    <property type="entry name" value="HTH_ARAC_FAMILY_1"/>
    <property type="match status" value="1"/>
</dbReference>
<accession>A0ABT4VHF9</accession>
<dbReference type="InterPro" id="IPR018060">
    <property type="entry name" value="HTH_AraC"/>
</dbReference>
<evidence type="ECO:0000256" key="3">
    <source>
        <dbReference type="ARBA" id="ARBA00023163"/>
    </source>
</evidence>
<dbReference type="InterPro" id="IPR050204">
    <property type="entry name" value="AraC_XylS_family_regulators"/>
</dbReference>
<dbReference type="SMART" id="SM00342">
    <property type="entry name" value="HTH_ARAC"/>
    <property type="match status" value="1"/>
</dbReference>
<name>A0ABT4VHF9_9HYPH</name>
<comment type="caution">
    <text evidence="5">The sequence shown here is derived from an EMBL/GenBank/DDBJ whole genome shotgun (WGS) entry which is preliminary data.</text>
</comment>
<dbReference type="Gene3D" id="1.10.10.60">
    <property type="entry name" value="Homeodomain-like"/>
    <property type="match status" value="1"/>
</dbReference>
<organism evidence="5 6">
    <name type="scientific">Hoeflea poritis</name>
    <dbReference type="NCBI Taxonomy" id="2993659"/>
    <lineage>
        <taxon>Bacteria</taxon>
        <taxon>Pseudomonadati</taxon>
        <taxon>Pseudomonadota</taxon>
        <taxon>Alphaproteobacteria</taxon>
        <taxon>Hyphomicrobiales</taxon>
        <taxon>Rhizobiaceae</taxon>
        <taxon>Hoeflea</taxon>
    </lineage>
</organism>